<protein>
    <submittedName>
        <fullName evidence="1">Uncharacterized protein</fullName>
    </submittedName>
</protein>
<dbReference type="Proteomes" id="UP000650833">
    <property type="component" value="Unassembled WGS sequence"/>
</dbReference>
<dbReference type="EMBL" id="JAEPRC010000089">
    <property type="protein sequence ID" value="KAG2209884.1"/>
    <property type="molecule type" value="Genomic_DNA"/>
</dbReference>
<sequence>MHGDAENTSLGMSTTNTQLRSFKNSIWSHARTANGYFLDIAKIPNMTDQQHLIILDKQYKANNFNGVKFFGRNNQRYIEIYPNEAIAQLFMKKGVLYDSGNSKV</sequence>
<evidence type="ECO:0000313" key="2">
    <source>
        <dbReference type="Proteomes" id="UP000650833"/>
    </source>
</evidence>
<name>A0A8H7RF91_9FUNG</name>
<dbReference type="OrthoDB" id="2286194at2759"/>
<organism evidence="1 2">
    <name type="scientific">Mucor plumbeus</name>
    <dbReference type="NCBI Taxonomy" id="97098"/>
    <lineage>
        <taxon>Eukaryota</taxon>
        <taxon>Fungi</taxon>
        <taxon>Fungi incertae sedis</taxon>
        <taxon>Mucoromycota</taxon>
        <taxon>Mucoromycotina</taxon>
        <taxon>Mucoromycetes</taxon>
        <taxon>Mucorales</taxon>
        <taxon>Mucorineae</taxon>
        <taxon>Mucoraceae</taxon>
        <taxon>Mucor</taxon>
    </lineage>
</organism>
<comment type="caution">
    <text evidence="1">The sequence shown here is derived from an EMBL/GenBank/DDBJ whole genome shotgun (WGS) entry which is preliminary data.</text>
</comment>
<reference evidence="1" key="1">
    <citation type="submission" date="2020-12" db="EMBL/GenBank/DDBJ databases">
        <title>Metabolic potential, ecology and presence of endohyphal bacteria is reflected in genomic diversity of Mucoromycotina.</title>
        <authorList>
            <person name="Muszewska A."/>
            <person name="Okrasinska A."/>
            <person name="Steczkiewicz K."/>
            <person name="Drgas O."/>
            <person name="Orlowska M."/>
            <person name="Perlinska-Lenart U."/>
            <person name="Aleksandrzak-Piekarczyk T."/>
            <person name="Szatraj K."/>
            <person name="Zielenkiewicz U."/>
            <person name="Pilsyk S."/>
            <person name="Malc E."/>
            <person name="Mieczkowski P."/>
            <person name="Kruszewska J.S."/>
            <person name="Biernat P."/>
            <person name="Pawlowska J."/>
        </authorList>
    </citation>
    <scope>NUCLEOTIDE SEQUENCE</scope>
    <source>
        <strain evidence="1">CBS 226.32</strain>
    </source>
</reference>
<accession>A0A8H7RF91</accession>
<dbReference type="AlphaFoldDB" id="A0A8H7RF91"/>
<keyword evidence="2" id="KW-1185">Reference proteome</keyword>
<proteinExistence type="predicted"/>
<evidence type="ECO:0000313" key="1">
    <source>
        <dbReference type="EMBL" id="KAG2209884.1"/>
    </source>
</evidence>
<gene>
    <name evidence="1" type="ORF">INT46_005165</name>
</gene>